<reference evidence="2" key="2">
    <citation type="submission" date="2023-05" db="EMBL/GenBank/DDBJ databases">
        <authorList>
            <consortium name="Lawrence Berkeley National Laboratory"/>
            <person name="Steindorff A."/>
            <person name="Hensen N."/>
            <person name="Bonometti L."/>
            <person name="Westerberg I."/>
            <person name="Brannstrom I.O."/>
            <person name="Guillou S."/>
            <person name="Cros-Aarteil S."/>
            <person name="Calhoun S."/>
            <person name="Haridas S."/>
            <person name="Kuo A."/>
            <person name="Mondo S."/>
            <person name="Pangilinan J."/>
            <person name="Riley R."/>
            <person name="Labutti K."/>
            <person name="Andreopoulos B."/>
            <person name="Lipzen A."/>
            <person name="Chen C."/>
            <person name="Yanf M."/>
            <person name="Daum C."/>
            <person name="Ng V."/>
            <person name="Clum A."/>
            <person name="Ohm R."/>
            <person name="Martin F."/>
            <person name="Silar P."/>
            <person name="Natvig D."/>
            <person name="Lalanne C."/>
            <person name="Gautier V."/>
            <person name="Ament-Velasquez S.L."/>
            <person name="Kruys A."/>
            <person name="Hutchinson M.I."/>
            <person name="Powell A.J."/>
            <person name="Barry K."/>
            <person name="Miller A.N."/>
            <person name="Grigoriev I.V."/>
            <person name="Debuchy R."/>
            <person name="Gladieux P."/>
            <person name="Thoren M.H."/>
            <person name="Johannesson H."/>
        </authorList>
    </citation>
    <scope>NUCLEOTIDE SEQUENCE</scope>
    <source>
        <strain evidence="2">PSN293</strain>
    </source>
</reference>
<feature type="compositionally biased region" description="Basic and acidic residues" evidence="1">
    <location>
        <begin position="255"/>
        <end position="269"/>
    </location>
</feature>
<evidence type="ECO:0008006" key="4">
    <source>
        <dbReference type="Google" id="ProtNLM"/>
    </source>
</evidence>
<dbReference type="Proteomes" id="UP001301769">
    <property type="component" value="Unassembled WGS sequence"/>
</dbReference>
<evidence type="ECO:0000313" key="2">
    <source>
        <dbReference type="EMBL" id="KAK4205943.1"/>
    </source>
</evidence>
<comment type="caution">
    <text evidence="2">The sequence shown here is derived from an EMBL/GenBank/DDBJ whole genome shotgun (WGS) entry which is preliminary data.</text>
</comment>
<evidence type="ECO:0000313" key="3">
    <source>
        <dbReference type="Proteomes" id="UP001301769"/>
    </source>
</evidence>
<reference evidence="2" key="1">
    <citation type="journal article" date="2023" name="Mol. Phylogenet. Evol.">
        <title>Genome-scale phylogeny and comparative genomics of the fungal order Sordariales.</title>
        <authorList>
            <person name="Hensen N."/>
            <person name="Bonometti L."/>
            <person name="Westerberg I."/>
            <person name="Brannstrom I.O."/>
            <person name="Guillou S."/>
            <person name="Cros-Aarteil S."/>
            <person name="Calhoun S."/>
            <person name="Haridas S."/>
            <person name="Kuo A."/>
            <person name="Mondo S."/>
            <person name="Pangilinan J."/>
            <person name="Riley R."/>
            <person name="LaButti K."/>
            <person name="Andreopoulos B."/>
            <person name="Lipzen A."/>
            <person name="Chen C."/>
            <person name="Yan M."/>
            <person name="Daum C."/>
            <person name="Ng V."/>
            <person name="Clum A."/>
            <person name="Steindorff A."/>
            <person name="Ohm R.A."/>
            <person name="Martin F."/>
            <person name="Silar P."/>
            <person name="Natvig D.O."/>
            <person name="Lalanne C."/>
            <person name="Gautier V."/>
            <person name="Ament-Velasquez S.L."/>
            <person name="Kruys A."/>
            <person name="Hutchinson M.I."/>
            <person name="Powell A.J."/>
            <person name="Barry K."/>
            <person name="Miller A.N."/>
            <person name="Grigoriev I.V."/>
            <person name="Debuchy R."/>
            <person name="Gladieux P."/>
            <person name="Hiltunen Thoren M."/>
            <person name="Johannesson H."/>
        </authorList>
    </citation>
    <scope>NUCLEOTIDE SEQUENCE</scope>
    <source>
        <strain evidence="2">PSN293</strain>
    </source>
</reference>
<evidence type="ECO:0000256" key="1">
    <source>
        <dbReference type="SAM" id="MobiDB-lite"/>
    </source>
</evidence>
<dbReference type="AlphaFoldDB" id="A0AAN7B031"/>
<accession>A0AAN7B031</accession>
<dbReference type="Gene3D" id="3.40.50.300">
    <property type="entry name" value="P-loop containing nucleotide triphosphate hydrolases"/>
    <property type="match status" value="1"/>
</dbReference>
<feature type="compositionally biased region" description="Polar residues" evidence="1">
    <location>
        <begin position="178"/>
        <end position="190"/>
    </location>
</feature>
<gene>
    <name evidence="2" type="ORF">QBC37DRAFT_488394</name>
</gene>
<keyword evidence="3" id="KW-1185">Reference proteome</keyword>
<protein>
    <recommendedName>
        <fullName evidence="4">DEAD/DEAH box helicase domain-containing protein</fullName>
    </recommendedName>
</protein>
<dbReference type="EMBL" id="MU858602">
    <property type="protein sequence ID" value="KAK4205943.1"/>
    <property type="molecule type" value="Genomic_DNA"/>
</dbReference>
<name>A0AAN7B031_9PEZI</name>
<dbReference type="InterPro" id="IPR027417">
    <property type="entry name" value="P-loop_NTPase"/>
</dbReference>
<organism evidence="2 3">
    <name type="scientific">Rhypophila decipiens</name>
    <dbReference type="NCBI Taxonomy" id="261697"/>
    <lineage>
        <taxon>Eukaryota</taxon>
        <taxon>Fungi</taxon>
        <taxon>Dikarya</taxon>
        <taxon>Ascomycota</taxon>
        <taxon>Pezizomycotina</taxon>
        <taxon>Sordariomycetes</taxon>
        <taxon>Sordariomycetidae</taxon>
        <taxon>Sordariales</taxon>
        <taxon>Naviculisporaceae</taxon>
        <taxon>Rhypophila</taxon>
    </lineage>
</organism>
<sequence>MDRELTYLYGEQARFRSVQCEAIEAIMMTGAGKSILFMVPVMMRETGISIVVVPFVARMDDLVMRATAMGVECIRSRWSVNAGREDVPRAARLVVVGAGVGSGAPFSGYVDGLLCAGLLRRVVVDGWARAGTATGGRAQRKDEQAVRKRMLMGGLGQSFDREVDRCCWRLDSVPTQMLQRPSSITGTSPSGMPFGRKGQRDMDEQPLQRWAGWFTGEQQSLLHDIKQELGGDALPSKHDGGLYSGRDSNACSEDGGEHENGGQDENKDEIGDEDTSSPQHSALDQAVLRFIISSIKIHKGGNIYTNLLSCFCAALGIRQQPAGYTEPHLYTGMLAAVM</sequence>
<feature type="region of interest" description="Disordered" evidence="1">
    <location>
        <begin position="178"/>
        <end position="202"/>
    </location>
</feature>
<dbReference type="SUPFAM" id="SSF52540">
    <property type="entry name" value="P-loop containing nucleoside triphosphate hydrolases"/>
    <property type="match status" value="1"/>
</dbReference>
<feature type="region of interest" description="Disordered" evidence="1">
    <location>
        <begin position="233"/>
        <end position="279"/>
    </location>
</feature>
<proteinExistence type="predicted"/>